<organism evidence="3 4">
    <name type="scientific">Vitis vinifera</name>
    <name type="common">Grape</name>
    <dbReference type="NCBI Taxonomy" id="29760"/>
    <lineage>
        <taxon>Eukaryota</taxon>
        <taxon>Viridiplantae</taxon>
        <taxon>Streptophyta</taxon>
        <taxon>Embryophyta</taxon>
        <taxon>Tracheophyta</taxon>
        <taxon>Spermatophyta</taxon>
        <taxon>Magnoliopsida</taxon>
        <taxon>eudicotyledons</taxon>
        <taxon>Gunneridae</taxon>
        <taxon>Pentapetalae</taxon>
        <taxon>rosids</taxon>
        <taxon>Vitales</taxon>
        <taxon>Vitaceae</taxon>
        <taxon>Viteae</taxon>
        <taxon>Vitis</taxon>
    </lineage>
</organism>
<proteinExistence type="predicted"/>
<dbReference type="EMBL" id="QGNW01000112">
    <property type="protein sequence ID" value="RVW95632.1"/>
    <property type="molecule type" value="Genomic_DNA"/>
</dbReference>
<comment type="caution">
    <text evidence="3">The sequence shown here is derived from an EMBL/GenBank/DDBJ whole genome shotgun (WGS) entry which is preliminary data.</text>
</comment>
<dbReference type="AlphaFoldDB" id="A0A438IFX2"/>
<sequence>MRERAELRIVEEEGKQICGGIEGVRSRSRGEKRQDPSYHLGKQGRDLVLGPPGPGECGVVYRRADSVHKGWERRKMGKRLEGKREELLSGKWNPRSAREEDLERLGWSVASAWGLKGKLGMARLGKGCVLLEFEIVEEAKRVLASGERSVGGIQLGLEQWSPKFGCSTEKKARNEAWVRILGLSISLWVPSILRRVREACDGFLGIDSSTERKEDLEWAKVLIKTNGEDLPSTLEIGVEGENGEVRGDGDTRAGLRVGQMSDAWPKAQRRLDDTMGGQVGGEGREDFENRAHLGQRVGRLRGRASDGLELLSHGLAITLGDSPGPSQAQLYRGDAARLVFNLEMDFIRCREKEERRKQQPVVQSSMAECAIVEEASRYGVDSNLWDLRVAGSSLSFSIFFCRTPKGEFYDHSGEMRENLQEENMLSLAVAGGSTVSGKGCWDLVEVNCAAIEVQNLEWNSVQAEP</sequence>
<evidence type="ECO:0000259" key="2">
    <source>
        <dbReference type="Pfam" id="PF14111"/>
    </source>
</evidence>
<accession>A0A438IFX2</accession>
<protein>
    <recommendedName>
        <fullName evidence="2">DUF4283 domain-containing protein</fullName>
    </recommendedName>
</protein>
<evidence type="ECO:0000256" key="1">
    <source>
        <dbReference type="SAM" id="MobiDB-lite"/>
    </source>
</evidence>
<gene>
    <name evidence="3" type="ORF">CK203_031574</name>
</gene>
<dbReference type="PANTHER" id="PTHR34427:SF5">
    <property type="entry name" value="DUF4283 DOMAIN-CONTAINING PROTEIN"/>
    <property type="match status" value="1"/>
</dbReference>
<feature type="domain" description="DUF4283" evidence="2">
    <location>
        <begin position="90"/>
        <end position="167"/>
    </location>
</feature>
<evidence type="ECO:0000313" key="3">
    <source>
        <dbReference type="EMBL" id="RVW95632.1"/>
    </source>
</evidence>
<dbReference type="PANTHER" id="PTHR34427">
    <property type="entry name" value="DUF4283 DOMAIN PROTEIN"/>
    <property type="match status" value="1"/>
</dbReference>
<feature type="region of interest" description="Disordered" evidence="1">
    <location>
        <begin position="21"/>
        <end position="47"/>
    </location>
</feature>
<feature type="compositionally biased region" description="Basic and acidic residues" evidence="1">
    <location>
        <begin position="24"/>
        <end position="36"/>
    </location>
</feature>
<dbReference type="InterPro" id="IPR025558">
    <property type="entry name" value="DUF4283"/>
</dbReference>
<dbReference type="Proteomes" id="UP000288805">
    <property type="component" value="Unassembled WGS sequence"/>
</dbReference>
<name>A0A438IFX2_VITVI</name>
<reference evidence="3 4" key="1">
    <citation type="journal article" date="2018" name="PLoS Genet.">
        <title>Population sequencing reveals clonal diversity and ancestral inbreeding in the grapevine cultivar Chardonnay.</title>
        <authorList>
            <person name="Roach M.J."/>
            <person name="Johnson D.L."/>
            <person name="Bohlmann J."/>
            <person name="van Vuuren H.J."/>
            <person name="Jones S.J."/>
            <person name="Pretorius I.S."/>
            <person name="Schmidt S.A."/>
            <person name="Borneman A.R."/>
        </authorList>
    </citation>
    <scope>NUCLEOTIDE SEQUENCE [LARGE SCALE GENOMIC DNA]</scope>
    <source>
        <strain evidence="4">cv. Chardonnay</strain>
        <tissue evidence="3">Leaf</tissue>
    </source>
</reference>
<evidence type="ECO:0000313" key="4">
    <source>
        <dbReference type="Proteomes" id="UP000288805"/>
    </source>
</evidence>
<dbReference type="Pfam" id="PF14111">
    <property type="entry name" value="DUF4283"/>
    <property type="match status" value="1"/>
</dbReference>